<sequence length="316" mass="35832">MSHKVYINQILEPKVKKRIRRGDKFVLEEDGDSGHGGGPTAKKNNPVARWKKDYGLETYFNCAGSPDFAPIETCWQAPKAYVQKRPHFNEQSLMELLLEGWEKVTISNIDEQFLGLSSFTFSYIWLVDNPTPINDSYGWHFQYLTIIGLTIATLSFTAGALADLTSSTRLFHIKNALSICSTPLEVLVGMLYWSLRVIDKDLVIPDWAQLPLFADLSFHAIPQVLLVVDFLLLSPPWRVTVTQAMGLSSAFAVLYWPWVQKCFEHNGFYPYPIFGMFGLYGRIGLFILSAVTMTANTVALKWLYGMANGTELKRRQ</sequence>
<keyword evidence="7" id="KW-1185">Reference proteome</keyword>
<evidence type="ECO:0008006" key="8">
    <source>
        <dbReference type="Google" id="ProtNLM"/>
    </source>
</evidence>
<dbReference type="GO" id="GO:0003676">
    <property type="term" value="F:nucleic acid binding"/>
    <property type="evidence" value="ECO:0007669"/>
    <property type="project" value="InterPro"/>
</dbReference>
<evidence type="ECO:0000256" key="4">
    <source>
        <dbReference type="ARBA" id="ARBA00023136"/>
    </source>
</evidence>
<comment type="subcellular location">
    <subcellularLocation>
        <location evidence="1">Endomembrane system</location>
        <topology evidence="1">Multi-pass membrane protein</topology>
    </subcellularLocation>
</comment>
<dbReference type="InterPro" id="IPR006838">
    <property type="entry name" value="ADTRP_AIG1"/>
</dbReference>
<dbReference type="Gene3D" id="3.30.420.10">
    <property type="entry name" value="Ribonuclease H-like superfamily/Ribonuclease H"/>
    <property type="match status" value="1"/>
</dbReference>
<dbReference type="InterPro" id="IPR036397">
    <property type="entry name" value="RNaseH_sf"/>
</dbReference>
<evidence type="ECO:0000256" key="3">
    <source>
        <dbReference type="ARBA" id="ARBA00022989"/>
    </source>
</evidence>
<dbReference type="AlphaFoldDB" id="A0AAD9YZY2"/>
<feature type="transmembrane region" description="Helical" evidence="5">
    <location>
        <begin position="279"/>
        <end position="304"/>
    </location>
</feature>
<dbReference type="PANTHER" id="PTHR10989:SF16">
    <property type="entry name" value="AT02829P-RELATED"/>
    <property type="match status" value="1"/>
</dbReference>
<evidence type="ECO:0000313" key="6">
    <source>
        <dbReference type="EMBL" id="KAK3167777.1"/>
    </source>
</evidence>
<feature type="transmembrane region" description="Helical" evidence="5">
    <location>
        <begin position="141"/>
        <end position="164"/>
    </location>
</feature>
<dbReference type="PANTHER" id="PTHR10989">
    <property type="entry name" value="ANDROGEN-INDUCED PROTEIN 1-RELATED"/>
    <property type="match status" value="1"/>
</dbReference>
<evidence type="ECO:0000313" key="7">
    <source>
        <dbReference type="Proteomes" id="UP001276659"/>
    </source>
</evidence>
<name>A0AAD9YZY2_9LECA</name>
<accession>A0AAD9YZY2</accession>
<feature type="transmembrane region" description="Helical" evidence="5">
    <location>
        <begin position="207"/>
        <end position="232"/>
    </location>
</feature>
<feature type="transmembrane region" description="Helical" evidence="5">
    <location>
        <begin position="239"/>
        <end position="259"/>
    </location>
</feature>
<dbReference type="Proteomes" id="UP001276659">
    <property type="component" value="Unassembled WGS sequence"/>
</dbReference>
<dbReference type="EMBL" id="JASNWA010000010">
    <property type="protein sequence ID" value="KAK3167777.1"/>
    <property type="molecule type" value="Genomic_DNA"/>
</dbReference>
<comment type="caution">
    <text evidence="6">The sequence shown here is derived from an EMBL/GenBank/DDBJ whole genome shotgun (WGS) entry which is preliminary data.</text>
</comment>
<organism evidence="6 7">
    <name type="scientific">Lepraria neglecta</name>
    <dbReference type="NCBI Taxonomy" id="209136"/>
    <lineage>
        <taxon>Eukaryota</taxon>
        <taxon>Fungi</taxon>
        <taxon>Dikarya</taxon>
        <taxon>Ascomycota</taxon>
        <taxon>Pezizomycotina</taxon>
        <taxon>Lecanoromycetes</taxon>
        <taxon>OSLEUM clade</taxon>
        <taxon>Lecanoromycetidae</taxon>
        <taxon>Lecanorales</taxon>
        <taxon>Lecanorineae</taxon>
        <taxon>Stereocaulaceae</taxon>
        <taxon>Lepraria</taxon>
    </lineage>
</organism>
<dbReference type="Pfam" id="PF04750">
    <property type="entry name" value="Far-17a_AIG1"/>
    <property type="match status" value="1"/>
</dbReference>
<evidence type="ECO:0000256" key="2">
    <source>
        <dbReference type="ARBA" id="ARBA00022692"/>
    </source>
</evidence>
<keyword evidence="2 5" id="KW-0812">Transmembrane</keyword>
<keyword evidence="3 5" id="KW-1133">Transmembrane helix</keyword>
<proteinExistence type="predicted"/>
<gene>
    <name evidence="6" type="ORF">OEA41_004223</name>
</gene>
<keyword evidence="4 5" id="KW-0472">Membrane</keyword>
<evidence type="ECO:0000256" key="5">
    <source>
        <dbReference type="SAM" id="Phobius"/>
    </source>
</evidence>
<protein>
    <recommendedName>
        <fullName evidence="8">FAR-17a/AIG1-like protein</fullName>
    </recommendedName>
</protein>
<evidence type="ECO:0000256" key="1">
    <source>
        <dbReference type="ARBA" id="ARBA00004127"/>
    </source>
</evidence>
<feature type="transmembrane region" description="Helical" evidence="5">
    <location>
        <begin position="176"/>
        <end position="195"/>
    </location>
</feature>
<reference evidence="6" key="1">
    <citation type="submission" date="2022-11" db="EMBL/GenBank/DDBJ databases">
        <title>Chromosomal genome sequence assembly and mating type (MAT) locus characterization of the leprose asexual lichenized fungus Lepraria neglecta (Nyl.) Erichsen.</title>
        <authorList>
            <person name="Allen J.L."/>
            <person name="Pfeffer B."/>
        </authorList>
    </citation>
    <scope>NUCLEOTIDE SEQUENCE</scope>
    <source>
        <strain evidence="6">Allen 5258</strain>
    </source>
</reference>
<dbReference type="GO" id="GO:0012505">
    <property type="term" value="C:endomembrane system"/>
    <property type="evidence" value="ECO:0007669"/>
    <property type="project" value="UniProtKB-SubCell"/>
</dbReference>
<dbReference type="GO" id="GO:0016020">
    <property type="term" value="C:membrane"/>
    <property type="evidence" value="ECO:0007669"/>
    <property type="project" value="InterPro"/>
</dbReference>